<dbReference type="Proteomes" id="UP001150581">
    <property type="component" value="Unassembled WGS sequence"/>
</dbReference>
<proteinExistence type="predicted"/>
<evidence type="ECO:0000313" key="2">
    <source>
        <dbReference type="Proteomes" id="UP001150581"/>
    </source>
</evidence>
<name>A0ACC1INT8_9FUNG</name>
<dbReference type="EMBL" id="JANBPG010000491">
    <property type="protein sequence ID" value="KAJ1896071.1"/>
    <property type="molecule type" value="Genomic_DNA"/>
</dbReference>
<gene>
    <name evidence="1" type="ORF">LPJ66_004212</name>
</gene>
<evidence type="ECO:0000313" key="1">
    <source>
        <dbReference type="EMBL" id="KAJ1896071.1"/>
    </source>
</evidence>
<accession>A0ACC1INT8</accession>
<protein>
    <submittedName>
        <fullName evidence="1">Uncharacterized protein</fullName>
    </submittedName>
</protein>
<reference evidence="1" key="1">
    <citation type="submission" date="2022-07" db="EMBL/GenBank/DDBJ databases">
        <title>Phylogenomic reconstructions and comparative analyses of Kickxellomycotina fungi.</title>
        <authorList>
            <person name="Reynolds N.K."/>
            <person name="Stajich J.E."/>
            <person name="Barry K."/>
            <person name="Grigoriev I.V."/>
            <person name="Crous P."/>
            <person name="Smith M.E."/>
        </authorList>
    </citation>
    <scope>NUCLEOTIDE SEQUENCE</scope>
    <source>
        <strain evidence="1">Benny 63K</strain>
    </source>
</reference>
<sequence length="1231" mass="133474">MQGEIEQRSGSLGRVATALACYSVMSLVGAVVEQNQIDLRDRTTLKIRITLTAAVHSKALDMQHSTKDTADLYSCGIHSTQQLATHILSLSQAIWLPLRVTAGLYVFYCQVGWAVGPGIAAVLLYLPLRNRLVARRLSAQKKAAQAMGSRVSLVSQLADSIVPMRLLAWEHLLVEKIQNIRRQLELPCMVEASMASSLLSFARTACRTGGPLASLFIYTTLSHVITGYFSRSDGVLKDNGESGRGMYVTTEQVFVVQAILRELFPLLIDVPHTFDSWWDAKLPYSQIRNLLIAPESKGCSDFGDEKLDMDSGSIRISDGVFDWKTPGATGSAFSLECNCLEISPGQLVAVVGAVGSGKSSLVSALLGEMDQTHGQQQVSGRVAYVSQLPWLMGGTVRENITFGSTFDCDWYTQVIGACELTHDINWWSAGDQTIVGSSGQTLSGGQRMRVALARAVYARADIYILDDVLAAVDPGVSHRIIDRVLLGESALLSRATRLVVTREPRLLLSADAICVVGDGQVVFKPHPLLNIIDEPADISAYALAGINNNGELLAEKSMQACGMGMPIDLPIASPTLAEDIICAMATPPSSTPPSSTPPSNTPQHLPSISTVAPSDHQPSPIDNPDSYAQYLVPVKYMLRLCGGYMVAAHCVTVALQCLATNQAKLWLGKPIPFAHTLLDATDSGNNHGEQWHPTLWHFAMSITWWAADVLLEFASQWWTEVAWRRAMFVKSHGELLQSISAAPLSFFNSMPTGQILALFTDGQNDVDLRMPQRLANLVTFTVKLGFEAWVILMFHPVLVVFVAVAITVMWGIASVSRIPLAAITTAQTESQPLIDAQFQDALAGASTIRAFSVRSFVKSRLDSRMFYYAQTRRIGDSIETWIDLTMSLLRVAGTTVAFAIALISVANGMAVDPTQLSLVHMCVMFVLARLQHLIRHSHAMRSNLSKAGQYIHYTNLRSEQSCARQYASTPLKKVSEQWPERGSVTFNCVCARYNGISNSLGNAAGLTGSSLRDMSFEIKPGQHVGIVGRTGAGKSSIAMALFGLLHVESGSISIDGIDIRSVDLPTLRKRLAIVPQTPHILPGSIRDNLDPLNCHSDAEISRALVSVGLDKNYDINVDTPKDWSTGQQQLLSLTRALLKRANILVLDEATAAVDALASQQLHALIRVHFSHCTILTIAHLCETGTPAALLSAEGSYLAQMSRKPNLQSWLNASASSTATDIVSTPGTSTPP</sequence>
<comment type="caution">
    <text evidence="1">The sequence shown here is derived from an EMBL/GenBank/DDBJ whole genome shotgun (WGS) entry which is preliminary data.</text>
</comment>
<keyword evidence="2" id="KW-1185">Reference proteome</keyword>
<organism evidence="1 2">
    <name type="scientific">Kickxella alabastrina</name>
    <dbReference type="NCBI Taxonomy" id="61397"/>
    <lineage>
        <taxon>Eukaryota</taxon>
        <taxon>Fungi</taxon>
        <taxon>Fungi incertae sedis</taxon>
        <taxon>Zoopagomycota</taxon>
        <taxon>Kickxellomycotina</taxon>
        <taxon>Kickxellomycetes</taxon>
        <taxon>Kickxellales</taxon>
        <taxon>Kickxellaceae</taxon>
        <taxon>Kickxella</taxon>
    </lineage>
</organism>